<dbReference type="RefSeq" id="WP_191319914.1">
    <property type="nucleotide sequence ID" value="NZ_BNCG01000011.1"/>
</dbReference>
<protein>
    <submittedName>
        <fullName evidence="1">Uncharacterized protein</fullName>
    </submittedName>
</protein>
<sequence>MILVVSDDVKQIKYRSDGSHATGCQRIHRLQSPAPPGPVQNVLVSGPCAPCKAVFARKDESAFLRSTGRMKANRSIRGSVPGAGALAAVRR</sequence>
<accession>A0ABV7UN05</accession>
<reference evidence="2" key="1">
    <citation type="journal article" date="2019" name="Int. J. Syst. Evol. Microbiol.">
        <title>The Global Catalogue of Microorganisms (GCM) 10K type strain sequencing project: providing services to taxonomists for standard genome sequencing and annotation.</title>
        <authorList>
            <consortium name="The Broad Institute Genomics Platform"/>
            <consortium name="The Broad Institute Genome Sequencing Center for Infectious Disease"/>
            <person name="Wu L."/>
            <person name="Ma J."/>
        </authorList>
    </citation>
    <scope>NUCLEOTIDE SEQUENCE [LARGE SCALE GENOMIC DNA]</scope>
    <source>
        <strain evidence="2">KCTC 42282</strain>
    </source>
</reference>
<dbReference type="Proteomes" id="UP001595704">
    <property type="component" value="Unassembled WGS sequence"/>
</dbReference>
<comment type="caution">
    <text evidence="1">The sequence shown here is derived from an EMBL/GenBank/DDBJ whole genome shotgun (WGS) entry which is preliminary data.</text>
</comment>
<evidence type="ECO:0000313" key="2">
    <source>
        <dbReference type="Proteomes" id="UP001595704"/>
    </source>
</evidence>
<organism evidence="1 2">
    <name type="scientific">Camelimonas fluminis</name>
    <dbReference type="NCBI Taxonomy" id="1576911"/>
    <lineage>
        <taxon>Bacteria</taxon>
        <taxon>Pseudomonadati</taxon>
        <taxon>Pseudomonadota</taxon>
        <taxon>Alphaproteobacteria</taxon>
        <taxon>Hyphomicrobiales</taxon>
        <taxon>Chelatococcaceae</taxon>
        <taxon>Camelimonas</taxon>
    </lineage>
</organism>
<gene>
    <name evidence="1" type="ORF">ACFONL_22405</name>
</gene>
<proteinExistence type="predicted"/>
<dbReference type="EMBL" id="JBHRYC010000113">
    <property type="protein sequence ID" value="MFC3640096.1"/>
    <property type="molecule type" value="Genomic_DNA"/>
</dbReference>
<name>A0ABV7UN05_9HYPH</name>
<keyword evidence="2" id="KW-1185">Reference proteome</keyword>
<evidence type="ECO:0000313" key="1">
    <source>
        <dbReference type="EMBL" id="MFC3640096.1"/>
    </source>
</evidence>